<dbReference type="AlphaFoldDB" id="A0A2U8QWK3"/>
<evidence type="ECO:0000313" key="1">
    <source>
        <dbReference type="EMBL" id="AWM14175.1"/>
    </source>
</evidence>
<evidence type="ECO:0000313" key="2">
    <source>
        <dbReference type="Proteomes" id="UP000245429"/>
    </source>
</evidence>
<organism evidence="1 2">
    <name type="scientific">Flavobacterium sediminis</name>
    <dbReference type="NCBI Taxonomy" id="2201181"/>
    <lineage>
        <taxon>Bacteria</taxon>
        <taxon>Pseudomonadati</taxon>
        <taxon>Bacteroidota</taxon>
        <taxon>Flavobacteriia</taxon>
        <taxon>Flavobacteriales</taxon>
        <taxon>Flavobacteriaceae</taxon>
        <taxon>Flavobacterium</taxon>
    </lineage>
</organism>
<reference evidence="1 2" key="1">
    <citation type="submission" date="2018-05" db="EMBL/GenBank/DDBJ databases">
        <title>Flavobacterium sp. MEBiC07310.</title>
        <authorList>
            <person name="Baek K."/>
        </authorList>
    </citation>
    <scope>NUCLEOTIDE SEQUENCE [LARGE SCALE GENOMIC DNA]</scope>
    <source>
        <strain evidence="1 2">MEBiC07310</strain>
    </source>
</reference>
<dbReference type="EMBL" id="CP029463">
    <property type="protein sequence ID" value="AWM14175.1"/>
    <property type="molecule type" value="Genomic_DNA"/>
</dbReference>
<evidence type="ECO:0008006" key="3">
    <source>
        <dbReference type="Google" id="ProtNLM"/>
    </source>
</evidence>
<proteinExistence type="predicted"/>
<keyword evidence="2" id="KW-1185">Reference proteome</keyword>
<dbReference type="Proteomes" id="UP000245429">
    <property type="component" value="Chromosome"/>
</dbReference>
<gene>
    <name evidence="1" type="ORF">DI487_10160</name>
</gene>
<name>A0A2U8QWK3_9FLAO</name>
<dbReference type="KEGG" id="fse:DI487_10160"/>
<protein>
    <recommendedName>
        <fullName evidence="3">Outer membrane lipoprotein carrier protein LolA</fullName>
    </recommendedName>
</protein>
<accession>A0A2U8QWK3</accession>
<sequence>MTYAQIPKDKDKVVTLLEESKKAYENTKAYSLSLRSVVYKDFDTQEVLEESQGVFIKYGQENYLKMSNGEAANLETVTVKTDGDSKLIQIGKKNKQAELIYDLSGIVKNYSSFQVVETSKEWICTLEAEKIASTPYGKIKIYIDKKTKYINRQILYLYAAIPKSGKDYYPRIEMIFTDFTFLKERPKQLELSHYVKKVNLKYTPSLYYAGYQIID</sequence>